<dbReference type="Proteomes" id="UP000629287">
    <property type="component" value="Unassembled WGS sequence"/>
</dbReference>
<accession>A0A8I0PFY8</accession>
<sequence length="165" mass="18496">MTVEMPSAPLPEAVREHDAEWVEYLDKLAAAVEAADPGTSFDWETRERLRISAWVRHVYDHPSSATLFTWPEPRLAADMRRREIAALAGRLDAGKAVARPARPACEVWAAAAVAAVWEITAAAVTSEQRPPRERVVRDAWSVVRTVILPAVDRFTPVFRRASRSW</sequence>
<dbReference type="AlphaFoldDB" id="A0A8I0PFY8"/>
<name>A0A8I0PFY8_9ACTN</name>
<dbReference type="GeneID" id="86831517"/>
<reference evidence="1 2" key="1">
    <citation type="submission" date="2020-10" db="EMBL/GenBank/DDBJ databases">
        <title>Sequencing the genomes of 1000 actinobacteria strains.</title>
        <authorList>
            <person name="Klenk H.-P."/>
        </authorList>
    </citation>
    <scope>NUCLEOTIDE SEQUENCE [LARGE SCALE GENOMIC DNA]</scope>
    <source>
        <strain evidence="1 2">DSM 41803</strain>
    </source>
</reference>
<organism evidence="1 2">
    <name type="scientific">Streptomyces stelliscabiei</name>
    <dbReference type="NCBI Taxonomy" id="146820"/>
    <lineage>
        <taxon>Bacteria</taxon>
        <taxon>Bacillati</taxon>
        <taxon>Actinomycetota</taxon>
        <taxon>Actinomycetes</taxon>
        <taxon>Kitasatosporales</taxon>
        <taxon>Streptomycetaceae</taxon>
        <taxon>Streptomyces</taxon>
    </lineage>
</organism>
<protein>
    <submittedName>
        <fullName evidence="1">Uncharacterized protein</fullName>
    </submittedName>
</protein>
<dbReference type="EMBL" id="JADBGF010000001">
    <property type="protein sequence ID" value="MBE1600873.1"/>
    <property type="molecule type" value="Genomic_DNA"/>
</dbReference>
<keyword evidence="2" id="KW-1185">Reference proteome</keyword>
<evidence type="ECO:0000313" key="1">
    <source>
        <dbReference type="EMBL" id="MBE1600873.1"/>
    </source>
</evidence>
<evidence type="ECO:0000313" key="2">
    <source>
        <dbReference type="Proteomes" id="UP000629287"/>
    </source>
</evidence>
<gene>
    <name evidence="1" type="ORF">H4687_007002</name>
</gene>
<comment type="caution">
    <text evidence="1">The sequence shown here is derived from an EMBL/GenBank/DDBJ whole genome shotgun (WGS) entry which is preliminary data.</text>
</comment>
<dbReference type="RefSeq" id="WP_050399311.1">
    <property type="nucleotide sequence ID" value="NZ_JADBGF010000001.1"/>
</dbReference>
<proteinExistence type="predicted"/>
<dbReference type="OrthoDB" id="4337290at2"/>